<dbReference type="EMBL" id="CATNWA010007783">
    <property type="protein sequence ID" value="CAI9554820.1"/>
    <property type="molecule type" value="Genomic_DNA"/>
</dbReference>
<name>A0ABN9C518_9NEOB</name>
<evidence type="ECO:0000313" key="1">
    <source>
        <dbReference type="EMBL" id="CAI9554820.1"/>
    </source>
</evidence>
<comment type="caution">
    <text evidence="1">The sequence shown here is derived from an EMBL/GenBank/DDBJ whole genome shotgun (WGS) entry which is preliminary data.</text>
</comment>
<sequence>TSVQVVLLWIRTELRAAARPAQRNADPRAGTISSNCMLPALENATVLGTEVPMWAAFSKEVQGLLPCVSRARESIQMNGLSCPCKTRPTRPHICEPGLSVIPLKIYINQCT</sequence>
<dbReference type="Proteomes" id="UP001162483">
    <property type="component" value="Unassembled WGS sequence"/>
</dbReference>
<accession>A0ABN9C518</accession>
<proteinExistence type="predicted"/>
<gene>
    <name evidence="1" type="ORF">SPARVUS_LOCUS4281660</name>
</gene>
<evidence type="ECO:0000313" key="2">
    <source>
        <dbReference type="Proteomes" id="UP001162483"/>
    </source>
</evidence>
<keyword evidence="2" id="KW-1185">Reference proteome</keyword>
<protein>
    <submittedName>
        <fullName evidence="1">Uncharacterized protein</fullName>
    </submittedName>
</protein>
<feature type="non-terminal residue" evidence="1">
    <location>
        <position position="1"/>
    </location>
</feature>
<reference evidence="1" key="1">
    <citation type="submission" date="2023-05" db="EMBL/GenBank/DDBJ databases">
        <authorList>
            <person name="Stuckert A."/>
        </authorList>
    </citation>
    <scope>NUCLEOTIDE SEQUENCE</scope>
</reference>
<organism evidence="1 2">
    <name type="scientific">Staurois parvus</name>
    <dbReference type="NCBI Taxonomy" id="386267"/>
    <lineage>
        <taxon>Eukaryota</taxon>
        <taxon>Metazoa</taxon>
        <taxon>Chordata</taxon>
        <taxon>Craniata</taxon>
        <taxon>Vertebrata</taxon>
        <taxon>Euteleostomi</taxon>
        <taxon>Amphibia</taxon>
        <taxon>Batrachia</taxon>
        <taxon>Anura</taxon>
        <taxon>Neobatrachia</taxon>
        <taxon>Ranoidea</taxon>
        <taxon>Ranidae</taxon>
        <taxon>Staurois</taxon>
    </lineage>
</organism>